<evidence type="ECO:0000313" key="2">
    <source>
        <dbReference type="Proteomes" id="UP001056120"/>
    </source>
</evidence>
<comment type="caution">
    <text evidence="1">The sequence shown here is derived from an EMBL/GenBank/DDBJ whole genome shotgun (WGS) entry which is preliminary data.</text>
</comment>
<dbReference type="EMBL" id="CM042026">
    <property type="protein sequence ID" value="KAI3805321.1"/>
    <property type="molecule type" value="Genomic_DNA"/>
</dbReference>
<name>A0ACB9ICW9_9ASTR</name>
<protein>
    <submittedName>
        <fullName evidence="1">Uncharacterized protein</fullName>
    </submittedName>
</protein>
<reference evidence="1 2" key="2">
    <citation type="journal article" date="2022" name="Mol. Ecol. Resour.">
        <title>The genomes of chicory, endive, great burdock and yacon provide insights into Asteraceae paleo-polyploidization history and plant inulin production.</title>
        <authorList>
            <person name="Fan W."/>
            <person name="Wang S."/>
            <person name="Wang H."/>
            <person name="Wang A."/>
            <person name="Jiang F."/>
            <person name="Liu H."/>
            <person name="Zhao H."/>
            <person name="Xu D."/>
            <person name="Zhang Y."/>
        </authorList>
    </citation>
    <scope>NUCLEOTIDE SEQUENCE [LARGE SCALE GENOMIC DNA]</scope>
    <source>
        <strain evidence="2">cv. Yunnan</strain>
        <tissue evidence="1">Leaves</tissue>
    </source>
</reference>
<keyword evidence="2" id="KW-1185">Reference proteome</keyword>
<organism evidence="1 2">
    <name type="scientific">Smallanthus sonchifolius</name>
    <dbReference type="NCBI Taxonomy" id="185202"/>
    <lineage>
        <taxon>Eukaryota</taxon>
        <taxon>Viridiplantae</taxon>
        <taxon>Streptophyta</taxon>
        <taxon>Embryophyta</taxon>
        <taxon>Tracheophyta</taxon>
        <taxon>Spermatophyta</taxon>
        <taxon>Magnoliopsida</taxon>
        <taxon>eudicotyledons</taxon>
        <taxon>Gunneridae</taxon>
        <taxon>Pentapetalae</taxon>
        <taxon>asterids</taxon>
        <taxon>campanulids</taxon>
        <taxon>Asterales</taxon>
        <taxon>Asteraceae</taxon>
        <taxon>Asteroideae</taxon>
        <taxon>Heliantheae alliance</taxon>
        <taxon>Millerieae</taxon>
        <taxon>Smallanthus</taxon>
    </lineage>
</organism>
<gene>
    <name evidence="1" type="ORF">L1987_27584</name>
</gene>
<evidence type="ECO:0000313" key="1">
    <source>
        <dbReference type="EMBL" id="KAI3805321.1"/>
    </source>
</evidence>
<sequence length="67" mass="6588">MGAGGGGMVGTMSLEFVTCVGYSAPVQSDVSIDLNLSVAEYSLFGSIVTIGAMIVAVTSGRIAGTIG</sequence>
<reference evidence="2" key="1">
    <citation type="journal article" date="2022" name="Mol. Ecol. Resour.">
        <title>The genomes of chicory, endive, great burdock and yacon provide insights into Asteraceae palaeo-polyploidization history and plant inulin production.</title>
        <authorList>
            <person name="Fan W."/>
            <person name="Wang S."/>
            <person name="Wang H."/>
            <person name="Wang A."/>
            <person name="Jiang F."/>
            <person name="Liu H."/>
            <person name="Zhao H."/>
            <person name="Xu D."/>
            <person name="Zhang Y."/>
        </authorList>
    </citation>
    <scope>NUCLEOTIDE SEQUENCE [LARGE SCALE GENOMIC DNA]</scope>
    <source>
        <strain evidence="2">cv. Yunnan</strain>
    </source>
</reference>
<proteinExistence type="predicted"/>
<dbReference type="Proteomes" id="UP001056120">
    <property type="component" value="Linkage Group LG09"/>
</dbReference>
<accession>A0ACB9ICW9</accession>